<comment type="caution">
    <text evidence="1">The sequence shown here is derived from an EMBL/GenBank/DDBJ whole genome shotgun (WGS) entry which is preliminary data.</text>
</comment>
<evidence type="ECO:0000313" key="2">
    <source>
        <dbReference type="Proteomes" id="UP001177021"/>
    </source>
</evidence>
<gene>
    <name evidence="1" type="ORF">MILVUS5_LOCUS7223</name>
</gene>
<evidence type="ECO:0000313" key="1">
    <source>
        <dbReference type="EMBL" id="CAJ2636765.1"/>
    </source>
</evidence>
<protein>
    <submittedName>
        <fullName evidence="1">Uncharacterized protein</fullName>
    </submittedName>
</protein>
<dbReference type="EMBL" id="CASHSV030000013">
    <property type="protein sequence ID" value="CAJ2636765.1"/>
    <property type="molecule type" value="Genomic_DNA"/>
</dbReference>
<dbReference type="Proteomes" id="UP001177021">
    <property type="component" value="Unassembled WGS sequence"/>
</dbReference>
<organism evidence="1 2">
    <name type="scientific">Trifolium pratense</name>
    <name type="common">Red clover</name>
    <dbReference type="NCBI Taxonomy" id="57577"/>
    <lineage>
        <taxon>Eukaryota</taxon>
        <taxon>Viridiplantae</taxon>
        <taxon>Streptophyta</taxon>
        <taxon>Embryophyta</taxon>
        <taxon>Tracheophyta</taxon>
        <taxon>Spermatophyta</taxon>
        <taxon>Magnoliopsida</taxon>
        <taxon>eudicotyledons</taxon>
        <taxon>Gunneridae</taxon>
        <taxon>Pentapetalae</taxon>
        <taxon>rosids</taxon>
        <taxon>fabids</taxon>
        <taxon>Fabales</taxon>
        <taxon>Fabaceae</taxon>
        <taxon>Papilionoideae</taxon>
        <taxon>50 kb inversion clade</taxon>
        <taxon>NPAAA clade</taxon>
        <taxon>Hologalegina</taxon>
        <taxon>IRL clade</taxon>
        <taxon>Trifolieae</taxon>
        <taxon>Trifolium</taxon>
    </lineage>
</organism>
<keyword evidence="2" id="KW-1185">Reference proteome</keyword>
<proteinExistence type="predicted"/>
<reference evidence="1" key="1">
    <citation type="submission" date="2023-10" db="EMBL/GenBank/DDBJ databases">
        <authorList>
            <person name="Rodriguez Cubillos JULIANA M."/>
            <person name="De Vega J."/>
        </authorList>
    </citation>
    <scope>NUCLEOTIDE SEQUENCE</scope>
</reference>
<sequence length="184" mass="21013">MIVHIHVLNDSFNYTVKGPDQHPSSALFYMIDQVYKSGSWKLASCAHCAGEPQGRQSIEVKQNDNDILRNSFPTYKQLSKSTSFEQDRTSTNLVNSTNYQSQPYDFYQRSRSSPESRLNIRNLNFPTSSAPHHGRTENKRLELIDNKDINGNGNGNRIEGDQKFILSIPLYFGKRKILQSRAKA</sequence>
<accession>A0ACB0IXI1</accession>
<name>A0ACB0IXI1_TRIPR</name>